<dbReference type="HOGENOM" id="CLU_1629780_0_0_1"/>
<feature type="region of interest" description="Disordered" evidence="1">
    <location>
        <begin position="7"/>
        <end position="51"/>
    </location>
</feature>
<dbReference type="EMBL" id="CM000128">
    <property type="protein sequence ID" value="EAY90936.1"/>
    <property type="molecule type" value="Genomic_DNA"/>
</dbReference>
<evidence type="ECO:0000256" key="1">
    <source>
        <dbReference type="SAM" id="MobiDB-lite"/>
    </source>
</evidence>
<reference evidence="2 3" key="1">
    <citation type="journal article" date="2005" name="PLoS Biol.">
        <title>The genomes of Oryza sativa: a history of duplications.</title>
        <authorList>
            <person name="Yu J."/>
            <person name="Wang J."/>
            <person name="Lin W."/>
            <person name="Li S."/>
            <person name="Li H."/>
            <person name="Zhou J."/>
            <person name="Ni P."/>
            <person name="Dong W."/>
            <person name="Hu S."/>
            <person name="Zeng C."/>
            <person name="Zhang J."/>
            <person name="Zhang Y."/>
            <person name="Li R."/>
            <person name="Xu Z."/>
            <person name="Li S."/>
            <person name="Li X."/>
            <person name="Zheng H."/>
            <person name="Cong L."/>
            <person name="Lin L."/>
            <person name="Yin J."/>
            <person name="Geng J."/>
            <person name="Li G."/>
            <person name="Shi J."/>
            <person name="Liu J."/>
            <person name="Lv H."/>
            <person name="Li J."/>
            <person name="Wang J."/>
            <person name="Deng Y."/>
            <person name="Ran L."/>
            <person name="Shi X."/>
            <person name="Wang X."/>
            <person name="Wu Q."/>
            <person name="Li C."/>
            <person name="Ren X."/>
            <person name="Wang J."/>
            <person name="Wang X."/>
            <person name="Li D."/>
            <person name="Liu D."/>
            <person name="Zhang X."/>
            <person name="Ji Z."/>
            <person name="Zhao W."/>
            <person name="Sun Y."/>
            <person name="Zhang Z."/>
            <person name="Bao J."/>
            <person name="Han Y."/>
            <person name="Dong L."/>
            <person name="Ji J."/>
            <person name="Chen P."/>
            <person name="Wu S."/>
            <person name="Liu J."/>
            <person name="Xiao Y."/>
            <person name="Bu D."/>
            <person name="Tan J."/>
            <person name="Yang L."/>
            <person name="Ye C."/>
            <person name="Zhang J."/>
            <person name="Xu J."/>
            <person name="Zhou Y."/>
            <person name="Yu Y."/>
            <person name="Zhang B."/>
            <person name="Zhuang S."/>
            <person name="Wei H."/>
            <person name="Liu B."/>
            <person name="Lei M."/>
            <person name="Yu H."/>
            <person name="Li Y."/>
            <person name="Xu H."/>
            <person name="Wei S."/>
            <person name="He X."/>
            <person name="Fang L."/>
            <person name="Zhang Z."/>
            <person name="Zhang Y."/>
            <person name="Huang X."/>
            <person name="Su Z."/>
            <person name="Tong W."/>
            <person name="Li J."/>
            <person name="Tong Z."/>
            <person name="Li S."/>
            <person name="Ye J."/>
            <person name="Wang L."/>
            <person name="Fang L."/>
            <person name="Lei T."/>
            <person name="Chen C."/>
            <person name="Chen H."/>
            <person name="Xu Z."/>
            <person name="Li H."/>
            <person name="Huang H."/>
            <person name="Zhang F."/>
            <person name="Xu H."/>
            <person name="Li N."/>
            <person name="Zhao C."/>
            <person name="Li S."/>
            <person name="Dong L."/>
            <person name="Huang Y."/>
            <person name="Li L."/>
            <person name="Xi Y."/>
            <person name="Qi Q."/>
            <person name="Li W."/>
            <person name="Zhang B."/>
            <person name="Hu W."/>
            <person name="Zhang Y."/>
            <person name="Tian X."/>
            <person name="Jiao Y."/>
            <person name="Liang X."/>
            <person name="Jin J."/>
            <person name="Gao L."/>
            <person name="Zheng W."/>
            <person name="Hao B."/>
            <person name="Liu S."/>
            <person name="Wang W."/>
            <person name="Yuan L."/>
            <person name="Cao M."/>
            <person name="McDermott J."/>
            <person name="Samudrala R."/>
            <person name="Wang J."/>
            <person name="Wong G.K."/>
            <person name="Yang H."/>
        </authorList>
    </citation>
    <scope>NUCLEOTIDE SEQUENCE [LARGE SCALE GENOMIC DNA]</scope>
    <source>
        <strain evidence="3">cv. 93-11</strain>
    </source>
</reference>
<keyword evidence="3" id="KW-1185">Reference proteome</keyword>
<evidence type="ECO:0000313" key="2">
    <source>
        <dbReference type="EMBL" id="EAY90936.1"/>
    </source>
</evidence>
<gene>
    <name evidence="2" type="ORF">OsI_12550</name>
</gene>
<organism evidence="2 3">
    <name type="scientific">Oryza sativa subsp. indica</name>
    <name type="common">Rice</name>
    <dbReference type="NCBI Taxonomy" id="39946"/>
    <lineage>
        <taxon>Eukaryota</taxon>
        <taxon>Viridiplantae</taxon>
        <taxon>Streptophyta</taxon>
        <taxon>Embryophyta</taxon>
        <taxon>Tracheophyta</taxon>
        <taxon>Spermatophyta</taxon>
        <taxon>Magnoliopsida</taxon>
        <taxon>Liliopsida</taxon>
        <taxon>Poales</taxon>
        <taxon>Poaceae</taxon>
        <taxon>BOP clade</taxon>
        <taxon>Oryzoideae</taxon>
        <taxon>Oryzeae</taxon>
        <taxon>Oryzinae</taxon>
        <taxon>Oryza</taxon>
        <taxon>Oryza sativa</taxon>
    </lineage>
</organism>
<dbReference type="Gramene" id="BGIOSGA010274-TA">
    <property type="protein sequence ID" value="BGIOSGA010274-PA"/>
    <property type="gene ID" value="BGIOSGA010274"/>
</dbReference>
<accession>A2XJC6</accession>
<evidence type="ECO:0000313" key="3">
    <source>
        <dbReference type="Proteomes" id="UP000007015"/>
    </source>
</evidence>
<dbReference type="OMA" id="QRMPAGW"/>
<name>A2XJC6_ORYSI</name>
<protein>
    <submittedName>
        <fullName evidence="2">Uncharacterized protein</fullName>
    </submittedName>
</protein>
<proteinExistence type="predicted"/>
<dbReference type="Proteomes" id="UP000007015">
    <property type="component" value="Chromosome 3"/>
</dbReference>
<sequence>MAVELVATATGGGMGRRVGSARKKTARAEVARPCEGGHGSAPKRRDPAGKAAATMALGPRAAKGEVGAGVASPARGQLREAGHGGSLARVTEGVVAAGPRRHGDSGSHRLRPPAVAVVTVATVAVVQRSVGARGDVGLPSFDGRIHGRLGQILSVQQRMLTGW</sequence>
<dbReference type="AlphaFoldDB" id="A2XJC6"/>